<reference evidence="2 3" key="1">
    <citation type="submission" date="2017-09" db="EMBL/GenBank/DDBJ databases">
        <title>Depth-based differentiation of microbial function through sediment-hosted aquifers and enrichment of novel symbionts in the deep terrestrial subsurface.</title>
        <authorList>
            <person name="Probst A.J."/>
            <person name="Ladd B."/>
            <person name="Jarett J.K."/>
            <person name="Geller-Mcgrath D.E."/>
            <person name="Sieber C.M."/>
            <person name="Emerson J.B."/>
            <person name="Anantharaman K."/>
            <person name="Thomas B.C."/>
            <person name="Malmstrom R."/>
            <person name="Stieglmeier M."/>
            <person name="Klingl A."/>
            <person name="Woyke T."/>
            <person name="Ryan C.M."/>
            <person name="Banfield J.F."/>
        </authorList>
    </citation>
    <scope>NUCLEOTIDE SEQUENCE [LARGE SCALE GENOMIC DNA]</scope>
    <source>
        <strain evidence="2">CG10_big_fil_rev_8_21_14_0_10_48_11</strain>
    </source>
</reference>
<proteinExistence type="predicted"/>
<name>A0A2M8LFJ0_9BACT</name>
<feature type="transmembrane region" description="Helical" evidence="1">
    <location>
        <begin position="21"/>
        <end position="44"/>
    </location>
</feature>
<accession>A0A2M8LFJ0</accession>
<keyword evidence="1" id="KW-0812">Transmembrane</keyword>
<dbReference type="AlphaFoldDB" id="A0A2M8LFJ0"/>
<keyword evidence="1" id="KW-1133">Transmembrane helix</keyword>
<evidence type="ECO:0000313" key="2">
    <source>
        <dbReference type="EMBL" id="PJE76221.1"/>
    </source>
</evidence>
<evidence type="ECO:0000313" key="3">
    <source>
        <dbReference type="Proteomes" id="UP000231152"/>
    </source>
</evidence>
<dbReference type="EMBL" id="PFET01000002">
    <property type="protein sequence ID" value="PJE76221.1"/>
    <property type="molecule type" value="Genomic_DNA"/>
</dbReference>
<gene>
    <name evidence="2" type="ORF">COV04_00505</name>
</gene>
<comment type="caution">
    <text evidence="2">The sequence shown here is derived from an EMBL/GenBank/DDBJ whole genome shotgun (WGS) entry which is preliminary data.</text>
</comment>
<dbReference type="Proteomes" id="UP000231152">
    <property type="component" value="Unassembled WGS sequence"/>
</dbReference>
<sequence>MLSRHTQQPSLLLHPRGQAALIATIVLFSVGTVIISTLTTVAIAKVKTVTQLETSMQSYYTAESGIEDSLLRIMNSDYTYTGNDTITIGDSSATVAVDVSGNQVNISSVGTDAALVRKLAVQLRSNIYGASFNYGVQIGDGGLTMQDNSVVYGNVYSNGNVVGINHATVTGDVIVATGSPSSTDSAYTVVNAYRSIATASSNKTAAQSFTPATTGALTKVAVYIAKVGSPNDNLQVRINTDNNNKPSSTSIAQESIPASSVGTTASWIEIGVSNPPMVTAGTRYWIVLDVNTSSSSKYWKWGEDTTDSYPGQTAKYASGCCSGSIAWSSLNADLAFETWVGGTPTRIEGMTVGDATTGTGRANYFVDTTIHGAACPNAYCIADSPTPSDMPLSDGAITDMKSDAYRGGTCTIDDGCDADGNLILDGHNVTATLGPKEIIGDLIVRNYGELTLTGTIWVNGNIDLNNHCSVVLNSTFGVYGGILGTDGTAAVSNHCDFIGTGQTGGYPMLISTYSGAEPAIDLNNQSTGVIFYAGKGNIDVGNNSEAKSLVGYGVRIKNNATITYESGLLDMNFNSGPSGGFTIKSWREQ</sequence>
<organism evidence="2 3">
    <name type="scientific">Candidatus Uhrbacteria bacterium CG10_big_fil_rev_8_21_14_0_10_48_11</name>
    <dbReference type="NCBI Taxonomy" id="1975037"/>
    <lineage>
        <taxon>Bacteria</taxon>
        <taxon>Candidatus Uhriibacteriota</taxon>
    </lineage>
</organism>
<protein>
    <submittedName>
        <fullName evidence="2">Uncharacterized protein</fullName>
    </submittedName>
</protein>
<keyword evidence="1" id="KW-0472">Membrane</keyword>
<evidence type="ECO:0000256" key="1">
    <source>
        <dbReference type="SAM" id="Phobius"/>
    </source>
</evidence>
<dbReference type="NCBIfam" id="NF041539">
    <property type="entry name" value="choice_anch_R"/>
    <property type="match status" value="1"/>
</dbReference>